<evidence type="ECO:0000259" key="2">
    <source>
        <dbReference type="PROSITE" id="PS50983"/>
    </source>
</evidence>
<dbReference type="RefSeq" id="WP_007642371.1">
    <property type="nucleotide sequence ID" value="NC_020514.1"/>
</dbReference>
<keyword evidence="1" id="KW-0732">Signal</keyword>
<dbReference type="InterPro" id="IPR050902">
    <property type="entry name" value="ABC_Transporter_SBP"/>
</dbReference>
<evidence type="ECO:0000313" key="3">
    <source>
        <dbReference type="EMBL" id="AGH46806.1"/>
    </source>
</evidence>
<organism evidence="3 4">
    <name type="scientific">Paraglaciecola psychrophila 170</name>
    <dbReference type="NCBI Taxonomy" id="1129794"/>
    <lineage>
        <taxon>Bacteria</taxon>
        <taxon>Pseudomonadati</taxon>
        <taxon>Pseudomonadota</taxon>
        <taxon>Gammaproteobacteria</taxon>
        <taxon>Alteromonadales</taxon>
        <taxon>Alteromonadaceae</taxon>
        <taxon>Paraglaciecola</taxon>
    </lineage>
</organism>
<dbReference type="PANTHER" id="PTHR30535:SF34">
    <property type="entry name" value="MOLYBDATE-BINDING PROTEIN MOLA"/>
    <property type="match status" value="1"/>
</dbReference>
<dbReference type="EMBL" id="CP003837">
    <property type="protein sequence ID" value="AGH46806.1"/>
    <property type="molecule type" value="Genomic_DNA"/>
</dbReference>
<feature type="domain" description="Fe/B12 periplasmic-binding" evidence="2">
    <location>
        <begin position="71"/>
        <end position="402"/>
    </location>
</feature>
<dbReference type="SUPFAM" id="SSF53807">
    <property type="entry name" value="Helical backbone' metal receptor"/>
    <property type="match status" value="1"/>
</dbReference>
<protein>
    <recommendedName>
        <fullName evidence="2">Fe/B12 periplasmic-binding domain-containing protein</fullName>
    </recommendedName>
</protein>
<reference evidence="3 4" key="1">
    <citation type="journal article" date="2013" name="Genome Announc.">
        <title>Complete Genome Sequence of Glaciecola psychrophila Strain 170T.</title>
        <authorList>
            <person name="Yin J."/>
            <person name="Chen J."/>
            <person name="Liu G."/>
            <person name="Yu Y."/>
            <person name="Song L."/>
            <person name="Wang X."/>
            <person name="Qu X."/>
        </authorList>
    </citation>
    <scope>NUCLEOTIDE SEQUENCE [LARGE SCALE GENOMIC DNA]</scope>
    <source>
        <strain evidence="3 4">170</strain>
    </source>
</reference>
<dbReference type="Gene3D" id="3.40.50.1980">
    <property type="entry name" value="Nitrogenase molybdenum iron protein domain"/>
    <property type="match status" value="2"/>
</dbReference>
<dbReference type="PANTHER" id="PTHR30535">
    <property type="entry name" value="VITAMIN B12-BINDING PROTEIN"/>
    <property type="match status" value="1"/>
</dbReference>
<dbReference type="eggNOG" id="COG0614">
    <property type="taxonomic scope" value="Bacteria"/>
</dbReference>
<feature type="signal peptide" evidence="1">
    <location>
        <begin position="1"/>
        <end position="33"/>
    </location>
</feature>
<dbReference type="PATRIC" id="fig|1129794.4.peg.4687"/>
<dbReference type="Proteomes" id="UP000011864">
    <property type="component" value="Chromosome"/>
</dbReference>
<keyword evidence="4" id="KW-1185">Reference proteome</keyword>
<dbReference type="OrthoDB" id="9775594at2"/>
<name>K7AGY2_9ALTE</name>
<feature type="chain" id="PRO_5003902688" description="Fe/B12 periplasmic-binding domain-containing protein" evidence="1">
    <location>
        <begin position="34"/>
        <end position="435"/>
    </location>
</feature>
<dbReference type="HOGENOM" id="CLU_038034_5_0_6"/>
<evidence type="ECO:0000256" key="1">
    <source>
        <dbReference type="SAM" id="SignalP"/>
    </source>
</evidence>
<dbReference type="PROSITE" id="PS50983">
    <property type="entry name" value="FE_B12_PBP"/>
    <property type="match status" value="1"/>
</dbReference>
<evidence type="ECO:0000313" key="4">
    <source>
        <dbReference type="Proteomes" id="UP000011864"/>
    </source>
</evidence>
<dbReference type="AlphaFoldDB" id="K7AGY2"/>
<accession>K7AGY2</accession>
<dbReference type="STRING" id="1129794.C427_4707"/>
<proteinExistence type="predicted"/>
<sequence length="435" mass="47978">MKIYSITTLKLILTLGILAVTLCATFMTNASTAQSVTSSANKANKANKVIKVIKAIDLAGRSITISKPAQRIILGESRYLSALSILDTHNPIERVVGMLADLKVVDYGSYLQLQHKFPLIDDIPLVGHTSADSFSIEKTLTLNADLAIFGVEGHGPSARHSTLINQLQQAGVTVVFVDFRRDPLVNTIKSIALLGKLLGKESRASEFIAFYQQQMQRVIDPLSKLMANQVQAKSELKLQSKMDPKPKLEPKPKPNVFLHSRVGLQGLCCETMVKGMMADFVERAGGVNVASSMIPGSAGVLNFEYLLSFQPDIYIATAIGSTQPYSDGSQRPHYIALGAGVDETFAQQSFRHALDTMGMNHLTAVQQHKAYAIWHHFYNTPLNVVAVQVFAKWLYPEQFTSLLPRQTLETLFEQFQSVPLNGVYWTTLSPQARQK</sequence>
<dbReference type="InterPro" id="IPR002491">
    <property type="entry name" value="ABC_transptr_periplasmic_BD"/>
</dbReference>
<dbReference type="KEGG" id="gps:C427_4707"/>
<gene>
    <name evidence="3" type="ORF">C427_4707</name>
</gene>